<feature type="transmembrane region" description="Helical" evidence="8">
    <location>
        <begin position="426"/>
        <end position="447"/>
    </location>
</feature>
<feature type="transmembrane region" description="Helical" evidence="8">
    <location>
        <begin position="513"/>
        <end position="542"/>
    </location>
</feature>
<proteinExistence type="inferred from homology"/>
<feature type="transmembrane region" description="Helical" evidence="8">
    <location>
        <begin position="587"/>
        <end position="612"/>
    </location>
</feature>
<evidence type="ECO:0000256" key="1">
    <source>
        <dbReference type="ARBA" id="ARBA00004141"/>
    </source>
</evidence>
<evidence type="ECO:0000256" key="2">
    <source>
        <dbReference type="ARBA" id="ARBA00006434"/>
    </source>
</evidence>
<evidence type="ECO:0000256" key="5">
    <source>
        <dbReference type="ARBA" id="ARBA00022989"/>
    </source>
</evidence>
<dbReference type="InterPro" id="IPR019899">
    <property type="entry name" value="Na/solute_symporter_VC_2705"/>
</dbReference>
<dbReference type="PANTHER" id="PTHR48086">
    <property type="entry name" value="SODIUM/PROLINE SYMPORTER-RELATED"/>
    <property type="match status" value="1"/>
</dbReference>
<dbReference type="Gene3D" id="1.20.1730.10">
    <property type="entry name" value="Sodium/glucose cotransporter"/>
    <property type="match status" value="2"/>
</dbReference>
<organism evidence="9 10">
    <name type="scientific">Paracidovorax wautersii</name>
    <dbReference type="NCBI Taxonomy" id="1177982"/>
    <lineage>
        <taxon>Bacteria</taxon>
        <taxon>Pseudomonadati</taxon>
        <taxon>Pseudomonadota</taxon>
        <taxon>Betaproteobacteria</taxon>
        <taxon>Burkholderiales</taxon>
        <taxon>Comamonadaceae</taxon>
        <taxon>Paracidovorax</taxon>
    </lineage>
</organism>
<feature type="transmembrane region" description="Helical" evidence="8">
    <location>
        <begin position="121"/>
        <end position="142"/>
    </location>
</feature>
<dbReference type="Pfam" id="PF00474">
    <property type="entry name" value="SSF"/>
    <property type="match status" value="2"/>
</dbReference>
<feature type="transmembrane region" description="Helical" evidence="8">
    <location>
        <begin position="563"/>
        <end position="581"/>
    </location>
</feature>
<dbReference type="InterPro" id="IPR018247">
    <property type="entry name" value="EF_Hand_1_Ca_BS"/>
</dbReference>
<comment type="similarity">
    <text evidence="2 7">Belongs to the sodium:solute symporter (SSF) (TC 2.A.21) family.</text>
</comment>
<dbReference type="InterPro" id="IPR050277">
    <property type="entry name" value="Sodium:Solute_Symporter"/>
</dbReference>
<feature type="transmembrane region" description="Helical" evidence="8">
    <location>
        <begin position="651"/>
        <end position="675"/>
    </location>
</feature>
<dbReference type="AlphaFoldDB" id="A0A7V8FNG8"/>
<dbReference type="GO" id="GO:0005886">
    <property type="term" value="C:plasma membrane"/>
    <property type="evidence" value="ECO:0007669"/>
    <property type="project" value="TreeGrafter"/>
</dbReference>
<feature type="transmembrane region" description="Helical" evidence="8">
    <location>
        <begin position="392"/>
        <end position="414"/>
    </location>
</feature>
<evidence type="ECO:0000256" key="4">
    <source>
        <dbReference type="ARBA" id="ARBA00022692"/>
    </source>
</evidence>
<keyword evidence="3" id="KW-0813">Transport</keyword>
<keyword evidence="6 8" id="KW-0472">Membrane</keyword>
<dbReference type="PROSITE" id="PS50283">
    <property type="entry name" value="NA_SOLUT_SYMP_3"/>
    <property type="match status" value="1"/>
</dbReference>
<evidence type="ECO:0000256" key="8">
    <source>
        <dbReference type="SAM" id="Phobius"/>
    </source>
</evidence>
<dbReference type="PROSITE" id="PS00018">
    <property type="entry name" value="EF_HAND_1"/>
    <property type="match status" value="1"/>
</dbReference>
<dbReference type="CDD" id="cd11480">
    <property type="entry name" value="SLC5sbd_u4"/>
    <property type="match status" value="1"/>
</dbReference>
<comment type="subcellular location">
    <subcellularLocation>
        <location evidence="1">Membrane</location>
        <topology evidence="1">Multi-pass membrane protein</topology>
    </subcellularLocation>
</comment>
<feature type="transmembrane region" description="Helical" evidence="8">
    <location>
        <begin position="166"/>
        <end position="184"/>
    </location>
</feature>
<evidence type="ECO:0000256" key="3">
    <source>
        <dbReference type="ARBA" id="ARBA00022448"/>
    </source>
</evidence>
<dbReference type="InterPro" id="IPR001734">
    <property type="entry name" value="Na/solute_symporter"/>
</dbReference>
<feature type="transmembrane region" description="Helical" evidence="8">
    <location>
        <begin position="196"/>
        <end position="215"/>
    </location>
</feature>
<evidence type="ECO:0000313" key="9">
    <source>
        <dbReference type="EMBL" id="KAF1020927.1"/>
    </source>
</evidence>
<dbReference type="NCBIfam" id="TIGR03648">
    <property type="entry name" value="Na_symport_lg"/>
    <property type="match status" value="1"/>
</dbReference>
<name>A0A7V8FNG8_9BURK</name>
<dbReference type="InterPro" id="IPR038377">
    <property type="entry name" value="Na/Glc_symporter_sf"/>
</dbReference>
<dbReference type="PANTHER" id="PTHR48086:SF5">
    <property type="entry name" value="NA(+):SOLUTE SYMPORTER (SSF FAMILY)"/>
    <property type="match status" value="1"/>
</dbReference>
<protein>
    <submittedName>
        <fullName evidence="9">Cation/acetate symporter ActP</fullName>
    </submittedName>
</protein>
<sequence>MTPTDDGQRAYLWRLHRWLLLLLASFAAFVGVLAWGETQGLPRNWIGIIFLLVTIGLYAGIGVYNRTSDPEEYYVAGRRIPSFYNGMAAASDWVSAASFISLAGSIYLFGYGGTAGAPSGLAYIIGWSGGFVLVAILVAPYLRRMKLYTLPDFFGVRYGGQWPRRVAVLAVVACSFTYVVAQIYGVGLVTSRLTGVRFEIGILLGLGGVLVCSFLGGMRTITWTQVAQYAVMLLAFLIPISWLAYKQLGTPMAPMAYGQLIAQIDRHERELQDDPAEQAVLAEYRRRAQDDERKLADVPQALAQERRQAQARLQHLSESGASADALFEASRALAEVPPDEASARARWTASLRENSARAAPAQDGVRWAQAYAGDPDGDAQAQALFSQSRLNYMALVFCLMLGTMGMPHLIVRYYTTPTVAQARTSVTWTLVFIGLIYLSAPALAVMVRYEVLEQLVGQPYAELPGWLTQWMRIDPGLLSVADVNGDGRVQFGEIRLGSDVLMLLMPELGGMPYVISGLVAAGGLAAALSTADGLLLSIGNALAHDTYFREVRNSRASAMSRVMLSKFALLLVALLAAYVAAQRAADILYLVSASFSLAAATFVPAMVLGIFWRGATRAGAVAGMLTGMAVVGYMLMGSGALAAIGLPWSGLWWGIQPISAVVWGVPAGLLVTWLVSLATRRGGQPAAAAL</sequence>
<keyword evidence="4 8" id="KW-0812">Transmembrane</keyword>
<feature type="transmembrane region" description="Helical" evidence="8">
    <location>
        <begin position="44"/>
        <end position="65"/>
    </location>
</feature>
<evidence type="ECO:0000256" key="7">
    <source>
        <dbReference type="RuleBase" id="RU362091"/>
    </source>
</evidence>
<feature type="transmembrane region" description="Helical" evidence="8">
    <location>
        <begin position="624"/>
        <end position="645"/>
    </location>
</feature>
<evidence type="ECO:0000313" key="10">
    <source>
        <dbReference type="Proteomes" id="UP000461670"/>
    </source>
</evidence>
<dbReference type="Proteomes" id="UP000461670">
    <property type="component" value="Unassembled WGS sequence"/>
</dbReference>
<feature type="transmembrane region" description="Helical" evidence="8">
    <location>
        <begin position="86"/>
        <end position="109"/>
    </location>
</feature>
<accession>A0A7V8FNG8</accession>
<reference evidence="10" key="1">
    <citation type="journal article" date="2020" name="MBio">
        <title>Horizontal gene transfer to a defensive symbiont with a reduced genome amongst a multipartite beetle microbiome.</title>
        <authorList>
            <person name="Waterworth S.C."/>
            <person name="Florez L.V."/>
            <person name="Rees E.R."/>
            <person name="Hertweck C."/>
            <person name="Kaltenpoth M."/>
            <person name="Kwan J.C."/>
        </authorList>
    </citation>
    <scope>NUCLEOTIDE SEQUENCE [LARGE SCALE GENOMIC DNA]</scope>
</reference>
<dbReference type="GO" id="GO:0022857">
    <property type="term" value="F:transmembrane transporter activity"/>
    <property type="evidence" value="ECO:0007669"/>
    <property type="project" value="InterPro"/>
</dbReference>
<keyword evidence="5 8" id="KW-1133">Transmembrane helix</keyword>
<evidence type="ECO:0000256" key="6">
    <source>
        <dbReference type="ARBA" id="ARBA00023136"/>
    </source>
</evidence>
<gene>
    <name evidence="9" type="primary">actP</name>
    <name evidence="9" type="ORF">GAK30_02206</name>
</gene>
<feature type="transmembrane region" description="Helical" evidence="8">
    <location>
        <begin position="227"/>
        <end position="245"/>
    </location>
</feature>
<dbReference type="EMBL" id="WNDQ01000028">
    <property type="protein sequence ID" value="KAF1020927.1"/>
    <property type="molecule type" value="Genomic_DNA"/>
</dbReference>
<comment type="caution">
    <text evidence="9">The sequence shown here is derived from an EMBL/GenBank/DDBJ whole genome shotgun (WGS) entry which is preliminary data.</text>
</comment>